<reference evidence="1" key="1">
    <citation type="submission" date="2018-05" db="EMBL/GenBank/DDBJ databases">
        <authorList>
            <person name="Lanie J.A."/>
            <person name="Ng W.-L."/>
            <person name="Kazmierczak K.M."/>
            <person name="Andrzejewski T.M."/>
            <person name="Davidsen T.M."/>
            <person name="Wayne K.J."/>
            <person name="Tettelin H."/>
            <person name="Glass J.I."/>
            <person name="Rusch D."/>
            <person name="Podicherti R."/>
            <person name="Tsui H.-C.T."/>
            <person name="Winkler M.E."/>
        </authorList>
    </citation>
    <scope>NUCLEOTIDE SEQUENCE</scope>
</reference>
<proteinExistence type="predicted"/>
<gene>
    <name evidence="1" type="ORF">METZ01_LOCUS475610</name>
</gene>
<evidence type="ECO:0008006" key="2">
    <source>
        <dbReference type="Google" id="ProtNLM"/>
    </source>
</evidence>
<protein>
    <recommendedName>
        <fullName evidence="2">WYL domain-containing protein</fullName>
    </recommendedName>
</protein>
<organism evidence="1">
    <name type="scientific">marine metagenome</name>
    <dbReference type="NCBI Taxonomy" id="408172"/>
    <lineage>
        <taxon>unclassified sequences</taxon>
        <taxon>metagenomes</taxon>
        <taxon>ecological metagenomes</taxon>
    </lineage>
</organism>
<name>A0A383BR85_9ZZZZ</name>
<evidence type="ECO:0000313" key="1">
    <source>
        <dbReference type="EMBL" id="SVE22756.1"/>
    </source>
</evidence>
<sequence>MKDPVDIQYKLKYQNAKGSIKDYSISAPFDSMRKDGEKIGFVAYSYGKGIRSFRNDRVLDMQAVDASS</sequence>
<dbReference type="AlphaFoldDB" id="A0A383BR85"/>
<accession>A0A383BR85</accession>
<dbReference type="EMBL" id="UINC01202786">
    <property type="protein sequence ID" value="SVE22756.1"/>
    <property type="molecule type" value="Genomic_DNA"/>
</dbReference>